<evidence type="ECO:0000313" key="3">
    <source>
        <dbReference type="Proteomes" id="UP000198923"/>
    </source>
</evidence>
<dbReference type="PANTHER" id="PTHR42305">
    <property type="entry name" value="MEMBRANE PROTEIN RV1733C-RELATED"/>
    <property type="match status" value="1"/>
</dbReference>
<dbReference type="EMBL" id="FNCN01000003">
    <property type="protein sequence ID" value="SDG29266.1"/>
    <property type="molecule type" value="Genomic_DNA"/>
</dbReference>
<accession>A0A1G7T1P7</accession>
<keyword evidence="1" id="KW-1133">Transmembrane helix</keyword>
<evidence type="ECO:0000313" key="2">
    <source>
        <dbReference type="EMBL" id="SDG29266.1"/>
    </source>
</evidence>
<dbReference type="PANTHER" id="PTHR42305:SF1">
    <property type="entry name" value="MEMBRANE PROTEIN RV1733C-RELATED"/>
    <property type="match status" value="1"/>
</dbReference>
<dbReference type="AlphaFoldDB" id="A0A1G7T1P7"/>
<protein>
    <submittedName>
        <fullName evidence="2">Uncharacterized protein</fullName>
    </submittedName>
</protein>
<dbReference type="STRING" id="504805.SAMN05421505_10366"/>
<evidence type="ECO:0000256" key="1">
    <source>
        <dbReference type="SAM" id="Phobius"/>
    </source>
</evidence>
<keyword evidence="1" id="KW-0812">Transmembrane</keyword>
<reference evidence="2 3" key="1">
    <citation type="submission" date="2016-10" db="EMBL/GenBank/DDBJ databases">
        <authorList>
            <person name="de Groot N.N."/>
        </authorList>
    </citation>
    <scope>NUCLEOTIDE SEQUENCE [LARGE SCALE GENOMIC DNA]</scope>
    <source>
        <strain evidence="2 3">CPCC 201354</strain>
    </source>
</reference>
<name>A0A1G7T1P7_9ACTN</name>
<dbReference type="Proteomes" id="UP000198923">
    <property type="component" value="Unassembled WGS sequence"/>
</dbReference>
<dbReference type="RefSeq" id="WP_093168255.1">
    <property type="nucleotide sequence ID" value="NZ_FNCN01000003.1"/>
</dbReference>
<keyword evidence="1" id="KW-0472">Membrane</keyword>
<organism evidence="2 3">
    <name type="scientific">Sinosporangium album</name>
    <dbReference type="NCBI Taxonomy" id="504805"/>
    <lineage>
        <taxon>Bacteria</taxon>
        <taxon>Bacillati</taxon>
        <taxon>Actinomycetota</taxon>
        <taxon>Actinomycetes</taxon>
        <taxon>Streptosporangiales</taxon>
        <taxon>Streptosporangiaceae</taxon>
        <taxon>Sinosporangium</taxon>
    </lineage>
</organism>
<dbReference type="InterPro" id="IPR039708">
    <property type="entry name" value="MT1774/Rv1733c-like"/>
</dbReference>
<gene>
    <name evidence="2" type="ORF">SAMN05421505_10366</name>
</gene>
<sequence>MRALNGWGARCLRLYRPDRNPLRRRCDRIEAFVVTILLLIGLVAVYPAVVVGVMTFDHGVATEKAGRWVHAVVVSEAPHGVLTSAAAQAAPAMAHVRWHGPGDKNTTALAPVPAGTEPGQAVNIWVDGSGTPGSGPQDRVTTVVHAVTTGLGTMIGAAALLCLAGALTRKVLDRRRLAEWEAEWTAADRHWPTRGA</sequence>
<feature type="transmembrane region" description="Helical" evidence="1">
    <location>
        <begin position="143"/>
        <end position="167"/>
    </location>
</feature>
<keyword evidence="3" id="KW-1185">Reference proteome</keyword>
<proteinExistence type="predicted"/>
<feature type="transmembrane region" description="Helical" evidence="1">
    <location>
        <begin position="29"/>
        <end position="49"/>
    </location>
</feature>
<dbReference type="OrthoDB" id="3542690at2"/>